<dbReference type="AlphaFoldDB" id="A0A1D5Q5N3"/>
<dbReference type="Bgee" id="ENSMMUG00000041279">
    <property type="expression patterns" value="Expressed in testis and 10 other cell types or tissues"/>
</dbReference>
<dbReference type="FunCoup" id="A0A1D5Q5N3">
    <property type="interactions" value="5"/>
</dbReference>
<dbReference type="Proteomes" id="UP000006718">
    <property type="component" value="Chromosome 6"/>
</dbReference>
<dbReference type="ExpressionAtlas" id="A0A1D5Q5N3">
    <property type="expression patterns" value="baseline"/>
</dbReference>
<feature type="region of interest" description="Disordered" evidence="1">
    <location>
        <begin position="291"/>
        <end position="412"/>
    </location>
</feature>
<feature type="compositionally biased region" description="Low complexity" evidence="1">
    <location>
        <begin position="370"/>
        <end position="381"/>
    </location>
</feature>
<reference evidence="3" key="1">
    <citation type="journal article" date="2007" name="Science">
        <title>Evolutionary and biomedical insights from the rhesus macaque genome.</title>
        <authorList>
            <person name="Gibbs R.A."/>
            <person name="Rogers J."/>
            <person name="Katze M.G."/>
            <person name="Bumgarner R."/>
            <person name="Weinstock G.M."/>
            <person name="Mardis E.R."/>
            <person name="Remington K.A."/>
            <person name="Strausberg R.L."/>
            <person name="Venter J.C."/>
            <person name="Wilson R.K."/>
            <person name="Batzer M.A."/>
            <person name="Bustamante C.D."/>
            <person name="Eichler E.E."/>
            <person name="Hahn M.W."/>
            <person name="Hardison R.C."/>
            <person name="Makova K.D."/>
            <person name="Miller W."/>
            <person name="Milosavljevic A."/>
            <person name="Palermo R.E."/>
            <person name="Siepel A."/>
            <person name="Sikela J.M."/>
            <person name="Attaway T."/>
            <person name="Bell S."/>
            <person name="Bernard K.E."/>
            <person name="Buhay C.J."/>
            <person name="Chandrabose M.N."/>
            <person name="Dao M."/>
            <person name="Davis C."/>
            <person name="Delehaunty K.D."/>
            <person name="Ding Y."/>
            <person name="Dinh H.H."/>
            <person name="Dugan-Rocha S."/>
            <person name="Fulton L.A."/>
            <person name="Gabisi R.A."/>
            <person name="Garner T.T."/>
            <person name="Godfrey J."/>
            <person name="Hawes A.C."/>
            <person name="Hernandez J."/>
            <person name="Hines S."/>
            <person name="Holder M."/>
            <person name="Hume J."/>
            <person name="Jhangiani S.N."/>
            <person name="Joshi V."/>
            <person name="Khan Z.M."/>
            <person name="Kirkness E.F."/>
            <person name="Cree A."/>
            <person name="Fowler R.G."/>
            <person name="Lee S."/>
            <person name="Lewis L.R."/>
            <person name="Li Z."/>
            <person name="Liu Y.-S."/>
            <person name="Moore S.M."/>
            <person name="Muzny D."/>
            <person name="Nazareth L.V."/>
            <person name="Ngo D.N."/>
            <person name="Okwuonu G.O."/>
            <person name="Pai G."/>
            <person name="Parker D."/>
            <person name="Paul H.A."/>
            <person name="Pfannkoch C."/>
            <person name="Pohl C.S."/>
            <person name="Rogers Y.-H.C."/>
            <person name="Ruiz S.J."/>
            <person name="Sabo A."/>
            <person name="Santibanez J."/>
            <person name="Schneider B.W."/>
            <person name="Smith S.M."/>
            <person name="Sodergren E."/>
            <person name="Svatek A.F."/>
            <person name="Utterback T.R."/>
            <person name="Vattathil S."/>
            <person name="Warren W."/>
            <person name="White C.S."/>
            <person name="Chinwalla A.T."/>
            <person name="Feng Y."/>
            <person name="Halpern A.L."/>
            <person name="Hillier L.W."/>
            <person name="Huang X."/>
            <person name="Minx P."/>
            <person name="Nelson J.O."/>
            <person name="Pepin K.H."/>
            <person name="Qin X."/>
            <person name="Sutton G.G."/>
            <person name="Venter E."/>
            <person name="Walenz B.P."/>
            <person name="Wallis J.W."/>
            <person name="Worley K.C."/>
            <person name="Yang S.-P."/>
            <person name="Jones S.M."/>
            <person name="Marra M.A."/>
            <person name="Rocchi M."/>
            <person name="Schein J.E."/>
            <person name="Baertsch R."/>
            <person name="Clarke L."/>
            <person name="Csuros M."/>
            <person name="Glasscock J."/>
            <person name="Harris R.A."/>
            <person name="Havlak P."/>
            <person name="Jackson A.R."/>
            <person name="Jiang H."/>
            <person name="Liu Y."/>
            <person name="Messina D.N."/>
            <person name="Shen Y."/>
            <person name="Song H.X.-Z."/>
            <person name="Wylie T."/>
            <person name="Zhang L."/>
            <person name="Birney E."/>
            <person name="Han K."/>
            <person name="Konkel M.K."/>
            <person name="Lee J."/>
            <person name="Smit A.F.A."/>
            <person name="Ullmer B."/>
            <person name="Wang H."/>
            <person name="Xing J."/>
            <person name="Burhans R."/>
            <person name="Cheng Z."/>
            <person name="Karro J.E."/>
            <person name="Ma J."/>
            <person name="Raney B."/>
            <person name="She X."/>
            <person name="Cox M.J."/>
            <person name="Demuth J.P."/>
            <person name="Dumas L.J."/>
            <person name="Han S.-G."/>
            <person name="Hopkins J."/>
            <person name="Karimpour-Fard A."/>
            <person name="Kim Y.H."/>
            <person name="Pollack J.R."/>
            <person name="Vinar T."/>
            <person name="Addo-Quaye C."/>
            <person name="Degenhardt J."/>
            <person name="Denby A."/>
            <person name="Hubisz M.J."/>
            <person name="Indap A."/>
            <person name="Kosiol C."/>
            <person name="Lahn B.T."/>
            <person name="Lawson H.A."/>
            <person name="Marklein A."/>
            <person name="Nielsen R."/>
            <person name="Vallender E.J."/>
            <person name="Clark A.G."/>
            <person name="Ferguson B."/>
            <person name="Hernandez R.D."/>
            <person name="Hirani K."/>
            <person name="Kehrer-Sawatzki H."/>
            <person name="Kolb J."/>
            <person name="Patil S."/>
            <person name="Pu L.-L."/>
            <person name="Ren Y."/>
            <person name="Smith D.G."/>
            <person name="Wheeler D.A."/>
            <person name="Schenck I."/>
            <person name="Ball E.V."/>
            <person name="Chen R."/>
            <person name="Cooper D.N."/>
            <person name="Giardine B."/>
            <person name="Hsu F."/>
            <person name="Kent W.J."/>
            <person name="Lesk A."/>
            <person name="Nelson D.L."/>
            <person name="O'brien W.E."/>
            <person name="Pruefer K."/>
            <person name="Stenson P.D."/>
            <person name="Wallace J.C."/>
            <person name="Ke H."/>
            <person name="Liu X.-M."/>
            <person name="Wang P."/>
            <person name="Xiang A.P."/>
            <person name="Yang F."/>
            <person name="Barber G.P."/>
            <person name="Haussler D."/>
            <person name="Karolchik D."/>
            <person name="Kern A.D."/>
            <person name="Kuhn R.M."/>
            <person name="Smith K.E."/>
            <person name="Zwieg A.S."/>
        </authorList>
    </citation>
    <scope>NUCLEOTIDE SEQUENCE [LARGE SCALE GENOMIC DNA]</scope>
    <source>
        <strain evidence="3">17573</strain>
    </source>
</reference>
<proteinExistence type="predicted"/>
<evidence type="ECO:0000313" key="2">
    <source>
        <dbReference type="Ensembl" id="ENSMMUP00000043349.2"/>
    </source>
</evidence>
<organism evidence="2 3">
    <name type="scientific">Macaca mulatta</name>
    <name type="common">Rhesus macaque</name>
    <dbReference type="NCBI Taxonomy" id="9544"/>
    <lineage>
        <taxon>Eukaryota</taxon>
        <taxon>Metazoa</taxon>
        <taxon>Chordata</taxon>
        <taxon>Craniata</taxon>
        <taxon>Vertebrata</taxon>
        <taxon>Euteleostomi</taxon>
        <taxon>Mammalia</taxon>
        <taxon>Eutheria</taxon>
        <taxon>Euarchontoglires</taxon>
        <taxon>Primates</taxon>
        <taxon>Haplorrhini</taxon>
        <taxon>Catarrhini</taxon>
        <taxon>Cercopithecidae</taxon>
        <taxon>Cercopithecinae</taxon>
        <taxon>Macaca</taxon>
    </lineage>
</organism>
<reference evidence="2" key="2">
    <citation type="submission" date="2019-01" db="EMBL/GenBank/DDBJ databases">
        <authorList>
            <person name="Graves T."/>
            <person name="Eichler E.E."/>
            <person name="Wilson R.K."/>
        </authorList>
    </citation>
    <scope>NUCLEOTIDE SEQUENCE [LARGE SCALE GENOMIC DNA]</scope>
    <source>
        <strain evidence="2">17573</strain>
    </source>
</reference>
<feature type="compositionally biased region" description="Polar residues" evidence="1">
    <location>
        <begin position="230"/>
        <end position="239"/>
    </location>
</feature>
<dbReference type="VEuPathDB" id="HostDB:ENSMMUG00000041279"/>
<dbReference type="Pfam" id="PF15722">
    <property type="entry name" value="FAM153"/>
    <property type="match status" value="4"/>
</dbReference>
<feature type="region of interest" description="Disordered" evidence="1">
    <location>
        <begin position="194"/>
        <end position="268"/>
    </location>
</feature>
<feature type="compositionally biased region" description="Basic and acidic residues" evidence="1">
    <location>
        <begin position="382"/>
        <end position="394"/>
    </location>
</feature>
<feature type="compositionally biased region" description="Acidic residues" evidence="1">
    <location>
        <begin position="195"/>
        <end position="204"/>
    </location>
</feature>
<dbReference type="PANTHER" id="PTHR40712:SF2">
    <property type="entry name" value="PROTEIN FAM153A-RELATED"/>
    <property type="match status" value="1"/>
</dbReference>
<name>A0A1D5Q5N3_MACMU</name>
<dbReference type="InParanoid" id="A0A1D5Q5N3"/>
<dbReference type="Ensembl" id="ENSMMUT00000056251.2">
    <property type="protein sequence ID" value="ENSMMUP00000043349.2"/>
    <property type="gene ID" value="ENSMMUG00000041279.2"/>
</dbReference>
<dbReference type="InterPro" id="IPR023249">
    <property type="entry name" value="FAM153"/>
</dbReference>
<feature type="compositionally biased region" description="Acidic residues" evidence="1">
    <location>
        <begin position="292"/>
        <end position="301"/>
    </location>
</feature>
<evidence type="ECO:0000313" key="3">
    <source>
        <dbReference type="Proteomes" id="UP000006718"/>
    </source>
</evidence>
<feature type="region of interest" description="Disordered" evidence="1">
    <location>
        <begin position="134"/>
        <end position="170"/>
    </location>
</feature>
<dbReference type="GeneTree" id="ENSGT00940000166141"/>
<keyword evidence="3" id="KW-1185">Reference proteome</keyword>
<accession>A0A1D5Q5N3</accession>
<feature type="compositionally biased region" description="Acidic residues" evidence="1">
    <location>
        <begin position="240"/>
        <end position="250"/>
    </location>
</feature>
<dbReference type="PANTHER" id="PTHR40712">
    <property type="entry name" value="FAMILY WITH SEQUENCE SIMILARITY 153 MEMBER C-RELATED"/>
    <property type="match status" value="1"/>
</dbReference>
<evidence type="ECO:0000256" key="1">
    <source>
        <dbReference type="SAM" id="MobiDB-lite"/>
    </source>
</evidence>
<feature type="compositionally biased region" description="Basic and acidic residues" evidence="1">
    <location>
        <begin position="138"/>
        <end position="157"/>
    </location>
</feature>
<reference evidence="2" key="3">
    <citation type="submission" date="2025-08" db="UniProtKB">
        <authorList>
            <consortium name="Ensembl"/>
        </authorList>
    </citation>
    <scope>IDENTIFICATION</scope>
    <source>
        <strain evidence="2">17573</strain>
    </source>
</reference>
<protein>
    <submittedName>
        <fullName evidence="2">Uncharacterized protein</fullName>
    </submittedName>
</protein>
<reference evidence="2" key="4">
    <citation type="submission" date="2025-09" db="UniProtKB">
        <authorList>
            <consortium name="Ensembl"/>
        </authorList>
    </citation>
    <scope>IDENTIFICATION</scope>
    <source>
        <strain evidence="2">17573</strain>
    </source>
</reference>
<feature type="compositionally biased region" description="Basic residues" evidence="1">
    <location>
        <begin position="395"/>
        <end position="407"/>
    </location>
</feature>
<dbReference type="PRINTS" id="PR02041">
    <property type="entry name" value="PROTEINF153"/>
</dbReference>
<sequence length="426" mass="47702">MGNVCSCCLNVCSSQDEVVDPEVPRKSPVRHHHRHKKRILHHWHHDRVHPRVASMEDHSENLARKRSSKDVPGVHVVDKDTEKNSMHSGITAMLRKNSGVDKGDLKHLQQHMPGQTSSEEATGVHMMRGDPATLANDVHQEPSSDNRDGEDPEDVKKSSGVPPEESDEGLLFERLLKVPSESFPYSLKKRVHFEEEGDLEDLEEAVPRQTSSEEATGVHMMQVDPATLANALTDTLQELSSDEGEEEDPEDVKKSSGVPPEESDEGLLCDRLLKVPSESFPYSLKKRVHFEEEGDLEDLEEAVPRQTSSEEATGVHMMQVDPATLANEHLLQERSSDKGEEEDPEDVKKSSGVPQKELEDSTMTGSRQQVSASPSSAPAEAATEKTAVEEEEKTRKKTRKPKKKTRNPSKNSRWNILNCWDIFNIF</sequence>